<evidence type="ECO:0000313" key="1">
    <source>
        <dbReference type="EMBL" id="KAF7437414.1"/>
    </source>
</evidence>
<organism evidence="1 2">
    <name type="scientific">Pleurotus ostreatus</name>
    <name type="common">Oyster mushroom</name>
    <name type="synonym">White-rot fungus</name>
    <dbReference type="NCBI Taxonomy" id="5322"/>
    <lineage>
        <taxon>Eukaryota</taxon>
        <taxon>Fungi</taxon>
        <taxon>Dikarya</taxon>
        <taxon>Basidiomycota</taxon>
        <taxon>Agaricomycotina</taxon>
        <taxon>Agaricomycetes</taxon>
        <taxon>Agaricomycetidae</taxon>
        <taxon>Agaricales</taxon>
        <taxon>Pleurotineae</taxon>
        <taxon>Pleurotaceae</taxon>
        <taxon>Pleurotus</taxon>
    </lineage>
</organism>
<keyword evidence="2" id="KW-1185">Reference proteome</keyword>
<dbReference type="AlphaFoldDB" id="A0A8H7A2Y7"/>
<sequence>MSRSSKDGPSIWPGNPTRDVIFPFTRPRVMIRTQSSYSTPQSSFGDDRRVLSKRLCGWMDMLSILLTWPDVQCSIYFSTCVKMKRIAMDPVARPLNSPSTLTTADCTPPLNTSRNFWNATYMF</sequence>
<reference evidence="1" key="1">
    <citation type="submission" date="2019-07" db="EMBL/GenBank/DDBJ databases">
        <authorList>
            <person name="Palmer J.M."/>
        </authorList>
    </citation>
    <scope>NUCLEOTIDE SEQUENCE</scope>
    <source>
        <strain evidence="1">PC9</strain>
    </source>
</reference>
<protein>
    <submittedName>
        <fullName evidence="1">Uncharacterized protein</fullName>
    </submittedName>
</protein>
<dbReference type="GeneID" id="59374071"/>
<name>A0A8H7A2Y7_PLEOS</name>
<proteinExistence type="predicted"/>
<comment type="caution">
    <text evidence="1">The sequence shown here is derived from an EMBL/GenBank/DDBJ whole genome shotgun (WGS) entry which is preliminary data.</text>
</comment>
<dbReference type="Proteomes" id="UP000623687">
    <property type="component" value="Unassembled WGS sequence"/>
</dbReference>
<dbReference type="EMBL" id="JACETU010000002">
    <property type="protein sequence ID" value="KAF7437414.1"/>
    <property type="molecule type" value="Genomic_DNA"/>
</dbReference>
<dbReference type="VEuPathDB" id="FungiDB:PC9H_004253"/>
<gene>
    <name evidence="1" type="ORF">PC9H_004253</name>
</gene>
<evidence type="ECO:0000313" key="2">
    <source>
        <dbReference type="Proteomes" id="UP000623687"/>
    </source>
</evidence>
<dbReference type="RefSeq" id="XP_036635313.1">
    <property type="nucleotide sequence ID" value="XM_036773840.1"/>
</dbReference>
<accession>A0A8H7A2Y7</accession>